<evidence type="ECO:0000259" key="10">
    <source>
        <dbReference type="PROSITE" id="PS50928"/>
    </source>
</evidence>
<evidence type="ECO:0000313" key="12">
    <source>
        <dbReference type="Proteomes" id="UP000777784"/>
    </source>
</evidence>
<dbReference type="InterPro" id="IPR011865">
    <property type="entry name" value="CysT_permease"/>
</dbReference>
<dbReference type="InterPro" id="IPR005667">
    <property type="entry name" value="Sulph_transpt2"/>
</dbReference>
<evidence type="ECO:0000313" key="11">
    <source>
        <dbReference type="EMBL" id="MBU2691167.1"/>
    </source>
</evidence>
<dbReference type="InterPro" id="IPR035906">
    <property type="entry name" value="MetI-like_sf"/>
</dbReference>
<comment type="caution">
    <text evidence="9">Lacks conserved residue(s) required for the propagation of feature annotation.</text>
</comment>
<gene>
    <name evidence="11" type="primary">cysT</name>
    <name evidence="11" type="ORF">KJ970_09570</name>
</gene>
<dbReference type="CDD" id="cd06261">
    <property type="entry name" value="TM_PBP2"/>
    <property type="match status" value="1"/>
</dbReference>
<dbReference type="Gene3D" id="1.10.3720.10">
    <property type="entry name" value="MetI-like"/>
    <property type="match status" value="1"/>
</dbReference>
<dbReference type="InterPro" id="IPR000515">
    <property type="entry name" value="MetI-like"/>
</dbReference>
<feature type="transmembrane region" description="Helical" evidence="9">
    <location>
        <begin position="26"/>
        <end position="50"/>
    </location>
</feature>
<dbReference type="SUPFAM" id="SSF161098">
    <property type="entry name" value="MetI-like"/>
    <property type="match status" value="1"/>
</dbReference>
<dbReference type="PANTHER" id="PTHR30406">
    <property type="entry name" value="SULFATE TRANSPORT SYSTEM PERMEASE PROTEIN"/>
    <property type="match status" value="1"/>
</dbReference>
<feature type="transmembrane region" description="Helical" evidence="9">
    <location>
        <begin position="70"/>
        <end position="99"/>
    </location>
</feature>
<feature type="transmembrane region" description="Helical" evidence="9">
    <location>
        <begin position="111"/>
        <end position="133"/>
    </location>
</feature>
<dbReference type="PROSITE" id="PS50928">
    <property type="entry name" value="ABC_TM1"/>
    <property type="match status" value="1"/>
</dbReference>
<reference evidence="11" key="1">
    <citation type="submission" date="2021-05" db="EMBL/GenBank/DDBJ databases">
        <title>Energy efficiency and biological interactions define the core microbiome of deep oligotrophic groundwater.</title>
        <authorList>
            <person name="Mehrshad M."/>
            <person name="Lopez-Fernandez M."/>
            <person name="Bell E."/>
            <person name="Bernier-Latmani R."/>
            <person name="Bertilsson S."/>
            <person name="Dopson M."/>
        </authorList>
    </citation>
    <scope>NUCLEOTIDE SEQUENCE</scope>
    <source>
        <strain evidence="11">Modern_marine.mb.64</strain>
    </source>
</reference>
<dbReference type="AlphaFoldDB" id="A0A948RY10"/>
<dbReference type="Pfam" id="PF00528">
    <property type="entry name" value="BPD_transp_1"/>
    <property type="match status" value="1"/>
</dbReference>
<accession>A0A948RY10</accession>
<evidence type="ECO:0000256" key="8">
    <source>
        <dbReference type="ARBA" id="ARBA00025323"/>
    </source>
</evidence>
<comment type="function">
    <text evidence="9">Part of the ABC transporter complex (TC 3.A.1.6.1) involved in sulfate/thiosulfate import.</text>
</comment>
<keyword evidence="4 9" id="KW-0812">Transmembrane</keyword>
<dbReference type="GO" id="GO:0005886">
    <property type="term" value="C:plasma membrane"/>
    <property type="evidence" value="ECO:0007669"/>
    <property type="project" value="InterPro"/>
</dbReference>
<keyword evidence="5 9" id="KW-1133">Transmembrane helix</keyword>
<dbReference type="GO" id="GO:0015419">
    <property type="term" value="F:ABC-type sulfate transporter activity"/>
    <property type="evidence" value="ECO:0007669"/>
    <property type="project" value="UniProtKB-UniRule"/>
</dbReference>
<feature type="transmembrane region" description="Helical" evidence="9">
    <location>
        <begin position="255"/>
        <end position="279"/>
    </location>
</feature>
<dbReference type="Proteomes" id="UP000777784">
    <property type="component" value="Unassembled WGS sequence"/>
</dbReference>
<keyword evidence="6 9" id="KW-0764">Sulfate transport</keyword>
<organism evidence="11 12">
    <name type="scientific">Eiseniibacteriota bacterium</name>
    <dbReference type="NCBI Taxonomy" id="2212470"/>
    <lineage>
        <taxon>Bacteria</taxon>
        <taxon>Candidatus Eiseniibacteriota</taxon>
    </lineage>
</organism>
<evidence type="ECO:0000256" key="7">
    <source>
        <dbReference type="ARBA" id="ARBA00023136"/>
    </source>
</evidence>
<feature type="transmembrane region" description="Helical" evidence="9">
    <location>
        <begin position="145"/>
        <end position="169"/>
    </location>
</feature>
<comment type="caution">
    <text evidence="11">The sequence shown here is derived from an EMBL/GenBank/DDBJ whole genome shotgun (WGS) entry which is preliminary data.</text>
</comment>
<comment type="function">
    <text evidence="8">Part of the ABC transporter complex CysAWTP (TC 3.A.1.6.1) involved in sulfate/thiosulfate import. Probably responsible for the translocation of the substrate across the membrane.</text>
</comment>
<keyword evidence="7 9" id="KW-0472">Membrane</keyword>
<dbReference type="PANTHER" id="PTHR30406:SF8">
    <property type="entry name" value="SULFATE TRANSPORT SYSTEM PERMEASE PROTEIN CYST"/>
    <property type="match status" value="1"/>
</dbReference>
<evidence type="ECO:0000256" key="3">
    <source>
        <dbReference type="ARBA" id="ARBA00022448"/>
    </source>
</evidence>
<protein>
    <recommendedName>
        <fullName evidence="9">Sulfate transport system permease protein CysT</fullName>
    </recommendedName>
</protein>
<dbReference type="EMBL" id="JAHJDP010000046">
    <property type="protein sequence ID" value="MBU2691167.1"/>
    <property type="molecule type" value="Genomic_DNA"/>
</dbReference>
<dbReference type="NCBIfam" id="TIGR02139">
    <property type="entry name" value="permease_CysT"/>
    <property type="match status" value="1"/>
</dbReference>
<sequence>MKQPGLEPGPPREPVRRHRRRLLPGFGLSFGITVSYLSLLVLIPLAFVFLRAASMGPAAFLEALTAPRTLAAYRLSFLAALAAAAINAVFGFIIAWVLERYRFPGRRLLDALVDLPFALPTAVAGIVLTALFARDGWIGRFLEAAGIHAVYTPLGVTLALIFIGLPFVVRSVQPVLHDLDPTLEEAAASMGAKQWFTFRRVILPELLPSLFTGFTLALARGLGEYGSVIFIAGNIPMRSEITPLLIVIQLEQYDYAAATAIASVFLVASFGLLLAINLLSRQARRAMQSA</sequence>
<keyword evidence="3 9" id="KW-0813">Transport</keyword>
<evidence type="ECO:0000256" key="4">
    <source>
        <dbReference type="ARBA" id="ARBA00022692"/>
    </source>
</evidence>
<evidence type="ECO:0000256" key="5">
    <source>
        <dbReference type="ARBA" id="ARBA00022989"/>
    </source>
</evidence>
<evidence type="ECO:0000256" key="1">
    <source>
        <dbReference type="ARBA" id="ARBA00004141"/>
    </source>
</evidence>
<comment type="subcellular location">
    <subcellularLocation>
        <location evidence="1">Membrane</location>
        <topology evidence="1">Multi-pass membrane protein</topology>
    </subcellularLocation>
</comment>
<name>A0A948RY10_UNCEI</name>
<comment type="subunit">
    <text evidence="2">The complex is composed of two ATP-binding proteins (CysA), two transmembrane proteins (CysT and CysW) and a solute-binding protein (CysP).</text>
</comment>
<evidence type="ECO:0000256" key="9">
    <source>
        <dbReference type="RuleBase" id="RU366001"/>
    </source>
</evidence>
<feature type="domain" description="ABC transmembrane type-1" evidence="10">
    <location>
        <begin position="73"/>
        <end position="276"/>
    </location>
</feature>
<evidence type="ECO:0000256" key="6">
    <source>
        <dbReference type="ARBA" id="ARBA00023032"/>
    </source>
</evidence>
<evidence type="ECO:0000256" key="2">
    <source>
        <dbReference type="ARBA" id="ARBA00011779"/>
    </source>
</evidence>
<dbReference type="FunFam" id="1.10.3720.10:FF:000004">
    <property type="entry name" value="Sulfate transport system permease protein CysT"/>
    <property type="match status" value="1"/>
</dbReference>
<comment type="similarity">
    <text evidence="9">Belongs to the binding-protein-dependent transport system permease family. CysTW subfamily.</text>
</comment>
<proteinExistence type="inferred from homology"/>
<dbReference type="NCBIfam" id="TIGR00969">
    <property type="entry name" value="3a0106s02"/>
    <property type="match status" value="1"/>
</dbReference>